<proteinExistence type="inferred from homology"/>
<gene>
    <name evidence="9" type="ORF">GH723_03195</name>
</gene>
<evidence type="ECO:0000256" key="7">
    <source>
        <dbReference type="SAM" id="Phobius"/>
    </source>
</evidence>
<comment type="cofactor">
    <cofactor evidence="6">
        <name>Zn(2+)</name>
        <dbReference type="ChEBI" id="CHEBI:29105"/>
    </cofactor>
    <text evidence="6">Binds 1 zinc ion per subunit.</text>
</comment>
<comment type="similarity">
    <text evidence="6">Belongs to the peptidase M48 family.</text>
</comment>
<feature type="transmembrane region" description="Helical" evidence="7">
    <location>
        <begin position="6"/>
        <end position="22"/>
    </location>
</feature>
<feature type="transmembrane region" description="Helical" evidence="7">
    <location>
        <begin position="81"/>
        <end position="98"/>
    </location>
</feature>
<keyword evidence="3 6" id="KW-0378">Hydrolase</keyword>
<dbReference type="InterPro" id="IPR001915">
    <property type="entry name" value="Peptidase_M48"/>
</dbReference>
<keyword evidence="7" id="KW-0472">Membrane</keyword>
<dbReference type="Gene3D" id="3.30.2010.10">
    <property type="entry name" value="Metalloproteases ('zincins'), catalytic domain"/>
    <property type="match status" value="1"/>
</dbReference>
<keyword evidence="4 6" id="KW-0862">Zinc</keyword>
<name>A0A5Q2RLW0_9ACTN</name>
<dbReference type="GO" id="GO:0046872">
    <property type="term" value="F:metal ion binding"/>
    <property type="evidence" value="ECO:0007669"/>
    <property type="project" value="UniProtKB-KW"/>
</dbReference>
<evidence type="ECO:0000259" key="8">
    <source>
        <dbReference type="Pfam" id="PF01435"/>
    </source>
</evidence>
<reference evidence="9 10" key="1">
    <citation type="submission" date="2019-11" db="EMBL/GenBank/DDBJ databases">
        <authorList>
            <person name="He Y."/>
        </authorList>
    </citation>
    <scope>NUCLEOTIDE SEQUENCE [LARGE SCALE GENOMIC DNA]</scope>
    <source>
        <strain evidence="9 10">SCSIO 58843</strain>
    </source>
</reference>
<protein>
    <submittedName>
        <fullName evidence="9">M48 family metalloprotease</fullName>
    </submittedName>
</protein>
<evidence type="ECO:0000313" key="10">
    <source>
        <dbReference type="Proteomes" id="UP000334019"/>
    </source>
</evidence>
<keyword evidence="2" id="KW-0479">Metal-binding</keyword>
<keyword evidence="5 6" id="KW-0482">Metalloprotease</keyword>
<dbReference type="InterPro" id="IPR052173">
    <property type="entry name" value="Beta-lactam_resp_regulator"/>
</dbReference>
<sequence>MNLLLVAPLMLTTGGIVAGWFLPRFVAPAACARALTAAVVLAAASVGSALLLVTLAASSELHAVSDAFGWCRALYPGDHGAAPWAGAVAGGLLVAAVVRASRYRGRVRAEHAPFAKVDGLEIIESHEPIAFAVPGRPGGVVIGSTLLGHLDPDERSAVLAHENAHLTLHHHRYVHTVELCAAAFPLLIPLARQVRFATERWADETAAAALGSRRTVARAIARVALMSSNDELSPALAFSGRGTSARVDALLHPVGPRRVELPAAVVFATVMTTMAGSSVQAHHLAMFLVHACRA</sequence>
<dbReference type="EMBL" id="CP045851">
    <property type="protein sequence ID" value="QGG94185.1"/>
    <property type="molecule type" value="Genomic_DNA"/>
</dbReference>
<evidence type="ECO:0000256" key="3">
    <source>
        <dbReference type="ARBA" id="ARBA00022801"/>
    </source>
</evidence>
<keyword evidence="1 6" id="KW-0645">Protease</keyword>
<dbReference type="GO" id="GO:0006508">
    <property type="term" value="P:proteolysis"/>
    <property type="evidence" value="ECO:0007669"/>
    <property type="project" value="UniProtKB-KW"/>
</dbReference>
<evidence type="ECO:0000256" key="6">
    <source>
        <dbReference type="RuleBase" id="RU003983"/>
    </source>
</evidence>
<keyword evidence="7" id="KW-0812">Transmembrane</keyword>
<dbReference type="PANTHER" id="PTHR34978">
    <property type="entry name" value="POSSIBLE SENSOR-TRANSDUCER PROTEIN BLAR"/>
    <property type="match status" value="1"/>
</dbReference>
<keyword evidence="10" id="KW-1185">Reference proteome</keyword>
<organism evidence="9 10">
    <name type="scientific">Actinomarinicola tropica</name>
    <dbReference type="NCBI Taxonomy" id="2789776"/>
    <lineage>
        <taxon>Bacteria</taxon>
        <taxon>Bacillati</taxon>
        <taxon>Actinomycetota</taxon>
        <taxon>Acidimicrobiia</taxon>
        <taxon>Acidimicrobiales</taxon>
        <taxon>Iamiaceae</taxon>
        <taxon>Actinomarinicola</taxon>
    </lineage>
</organism>
<evidence type="ECO:0000256" key="1">
    <source>
        <dbReference type="ARBA" id="ARBA00022670"/>
    </source>
</evidence>
<accession>A0A5Q2RLW0</accession>
<dbReference type="Pfam" id="PF01435">
    <property type="entry name" value="Peptidase_M48"/>
    <property type="match status" value="1"/>
</dbReference>
<dbReference type="Proteomes" id="UP000334019">
    <property type="component" value="Chromosome"/>
</dbReference>
<dbReference type="PANTHER" id="PTHR34978:SF3">
    <property type="entry name" value="SLR0241 PROTEIN"/>
    <property type="match status" value="1"/>
</dbReference>
<evidence type="ECO:0000256" key="2">
    <source>
        <dbReference type="ARBA" id="ARBA00022723"/>
    </source>
</evidence>
<evidence type="ECO:0000256" key="5">
    <source>
        <dbReference type="ARBA" id="ARBA00023049"/>
    </source>
</evidence>
<feature type="domain" description="Peptidase M48" evidence="8">
    <location>
        <begin position="120"/>
        <end position="175"/>
    </location>
</feature>
<dbReference type="AlphaFoldDB" id="A0A5Q2RLW0"/>
<evidence type="ECO:0000313" key="9">
    <source>
        <dbReference type="EMBL" id="QGG94185.1"/>
    </source>
</evidence>
<dbReference type="KEGG" id="atq:GH723_03195"/>
<dbReference type="RefSeq" id="WP_153758291.1">
    <property type="nucleotide sequence ID" value="NZ_CP045851.1"/>
</dbReference>
<dbReference type="GO" id="GO:0004222">
    <property type="term" value="F:metalloendopeptidase activity"/>
    <property type="evidence" value="ECO:0007669"/>
    <property type="project" value="InterPro"/>
</dbReference>
<dbReference type="CDD" id="cd07326">
    <property type="entry name" value="M56_BlaR1_MecR1_like"/>
    <property type="match status" value="1"/>
</dbReference>
<feature type="transmembrane region" description="Helical" evidence="7">
    <location>
        <begin position="34"/>
        <end position="57"/>
    </location>
</feature>
<keyword evidence="7" id="KW-1133">Transmembrane helix</keyword>
<evidence type="ECO:0000256" key="4">
    <source>
        <dbReference type="ARBA" id="ARBA00022833"/>
    </source>
</evidence>